<dbReference type="STRING" id="1648404.CP97_04380"/>
<keyword evidence="1" id="KW-0813">Transport</keyword>
<dbReference type="GO" id="GO:0020037">
    <property type="term" value="F:heme binding"/>
    <property type="evidence" value="ECO:0007669"/>
    <property type="project" value="InterPro"/>
</dbReference>
<accession>A0A0H4VF18</accession>
<evidence type="ECO:0000256" key="3">
    <source>
        <dbReference type="ARBA" id="ARBA00022723"/>
    </source>
</evidence>
<proteinExistence type="predicted"/>
<dbReference type="KEGG" id="ery:CP97_04380"/>
<sequence>MNDRTNTIFGWVLASLIVALGGSIVANTYFHGGGVEMPENPGYVIEAAEGGAGADAGPSLATLLSTGSADAGEAVFAKCSACHTIAQGGASGIGPNLYGVLGSPIGGHAAGFAYSSALSGKGGNWDYDNMDAWLTSPRVFANGTKMSFAGLSSGEDRANVILYMLANGGGPALPEPELEMEETEGEDGVDAPGEGPGEVEGESADAIEAAGGMGDDQPVAENVGDDV</sequence>
<feature type="region of interest" description="Disordered" evidence="7">
    <location>
        <begin position="172"/>
        <end position="227"/>
    </location>
</feature>
<dbReference type="RefSeq" id="WP_048884950.1">
    <property type="nucleotide sequence ID" value="NZ_CP011310.1"/>
</dbReference>
<dbReference type="AlphaFoldDB" id="A0A0H4VF18"/>
<keyword evidence="4" id="KW-0249">Electron transport</keyword>
<dbReference type="SUPFAM" id="SSF46626">
    <property type="entry name" value="Cytochrome c"/>
    <property type="match status" value="1"/>
</dbReference>
<dbReference type="OrthoDB" id="9805828at2"/>
<evidence type="ECO:0000256" key="1">
    <source>
        <dbReference type="ARBA" id="ARBA00022448"/>
    </source>
</evidence>
<evidence type="ECO:0000256" key="7">
    <source>
        <dbReference type="SAM" id="MobiDB-lite"/>
    </source>
</evidence>
<evidence type="ECO:0000256" key="2">
    <source>
        <dbReference type="ARBA" id="ARBA00022617"/>
    </source>
</evidence>
<dbReference type="PROSITE" id="PS51007">
    <property type="entry name" value="CYTC"/>
    <property type="match status" value="1"/>
</dbReference>
<dbReference type="PRINTS" id="PR00604">
    <property type="entry name" value="CYTCHRMECIAB"/>
</dbReference>
<keyword evidence="10" id="KW-1185">Reference proteome</keyword>
<reference evidence="9 10" key="1">
    <citation type="journal article" date="2015" name="Int. J. Syst. Evol. Microbiol.">
        <title>Erythrobacter atlanticus sp. nov., a bacterium from ocean sediment able to degrade polycyclic aromatic hydrocarbons.</title>
        <authorList>
            <person name="Zhuang L."/>
            <person name="Liu Y."/>
            <person name="Wang L."/>
            <person name="Wang W."/>
            <person name="Shao Z."/>
        </authorList>
    </citation>
    <scope>NUCLEOTIDE SEQUENCE [LARGE SCALE GENOMIC DNA]</scope>
    <source>
        <strain evidence="10">s21-N3</strain>
    </source>
</reference>
<gene>
    <name evidence="9" type="ORF">CP97_04380</name>
</gene>
<dbReference type="EMBL" id="CP011310">
    <property type="protein sequence ID" value="AKQ41431.1"/>
    <property type="molecule type" value="Genomic_DNA"/>
</dbReference>
<dbReference type="InterPro" id="IPR036909">
    <property type="entry name" value="Cyt_c-like_dom_sf"/>
</dbReference>
<protein>
    <submittedName>
        <fullName evidence="9">Cytochrome C</fullName>
    </submittedName>
</protein>
<dbReference type="InterPro" id="IPR009056">
    <property type="entry name" value="Cyt_c-like_dom"/>
</dbReference>
<dbReference type="InterPro" id="IPR002327">
    <property type="entry name" value="Cyt_c_1A/1B"/>
</dbReference>
<keyword evidence="2 6" id="KW-0349">Heme</keyword>
<dbReference type="GO" id="GO:0009055">
    <property type="term" value="F:electron transfer activity"/>
    <property type="evidence" value="ECO:0007669"/>
    <property type="project" value="InterPro"/>
</dbReference>
<evidence type="ECO:0000256" key="4">
    <source>
        <dbReference type="ARBA" id="ARBA00022982"/>
    </source>
</evidence>
<feature type="compositionally biased region" description="Acidic residues" evidence="7">
    <location>
        <begin position="176"/>
        <end position="189"/>
    </location>
</feature>
<evidence type="ECO:0000256" key="6">
    <source>
        <dbReference type="PROSITE-ProRule" id="PRU00433"/>
    </source>
</evidence>
<keyword evidence="5 6" id="KW-0408">Iron</keyword>
<name>A0A0H4VF18_9SPHN</name>
<evidence type="ECO:0000313" key="9">
    <source>
        <dbReference type="EMBL" id="AKQ41431.1"/>
    </source>
</evidence>
<feature type="domain" description="Cytochrome c" evidence="8">
    <location>
        <begin position="67"/>
        <end position="168"/>
    </location>
</feature>
<evidence type="ECO:0000256" key="5">
    <source>
        <dbReference type="ARBA" id="ARBA00023004"/>
    </source>
</evidence>
<dbReference type="PANTHER" id="PTHR11961">
    <property type="entry name" value="CYTOCHROME C"/>
    <property type="match status" value="1"/>
</dbReference>
<keyword evidence="3 6" id="KW-0479">Metal-binding</keyword>
<evidence type="ECO:0000313" key="10">
    <source>
        <dbReference type="Proteomes" id="UP000059113"/>
    </source>
</evidence>
<dbReference type="Pfam" id="PF00034">
    <property type="entry name" value="Cytochrom_C"/>
    <property type="match status" value="1"/>
</dbReference>
<dbReference type="Gene3D" id="1.10.760.10">
    <property type="entry name" value="Cytochrome c-like domain"/>
    <property type="match status" value="1"/>
</dbReference>
<reference evidence="10" key="2">
    <citation type="submission" date="2015-04" db="EMBL/GenBank/DDBJ databases">
        <title>The complete genome sequence of Erythrobacter sp. s21-N3.</title>
        <authorList>
            <person name="Zhuang L."/>
            <person name="Liu Y."/>
            <person name="Shao Z."/>
        </authorList>
    </citation>
    <scope>NUCLEOTIDE SEQUENCE [LARGE SCALE GENOMIC DNA]</scope>
    <source>
        <strain evidence="10">s21-N3</strain>
    </source>
</reference>
<dbReference type="GO" id="GO:0046872">
    <property type="term" value="F:metal ion binding"/>
    <property type="evidence" value="ECO:0007669"/>
    <property type="project" value="UniProtKB-KW"/>
</dbReference>
<dbReference type="PATRIC" id="fig|1648404.4.peg.918"/>
<dbReference type="Proteomes" id="UP000059113">
    <property type="component" value="Chromosome"/>
</dbReference>
<evidence type="ECO:0000259" key="8">
    <source>
        <dbReference type="PROSITE" id="PS51007"/>
    </source>
</evidence>
<organism evidence="9 10">
    <name type="scientific">Aurantiacibacter atlanticus</name>
    <dbReference type="NCBI Taxonomy" id="1648404"/>
    <lineage>
        <taxon>Bacteria</taxon>
        <taxon>Pseudomonadati</taxon>
        <taxon>Pseudomonadota</taxon>
        <taxon>Alphaproteobacteria</taxon>
        <taxon>Sphingomonadales</taxon>
        <taxon>Erythrobacteraceae</taxon>
        <taxon>Aurantiacibacter</taxon>
    </lineage>
</organism>